<dbReference type="Proteomes" id="UP000295277">
    <property type="component" value="Unassembled WGS sequence"/>
</dbReference>
<gene>
    <name evidence="3" type="ORF">EV216_11487</name>
</gene>
<dbReference type="OrthoDB" id="9813321at2"/>
<keyword evidence="4" id="KW-1185">Reference proteome</keyword>
<dbReference type="RefSeq" id="WP_132695420.1">
    <property type="nucleotide sequence ID" value="NZ_SLVM01000014.1"/>
</dbReference>
<dbReference type="InterPro" id="IPR013429">
    <property type="entry name" value="Regulatory_FmdB_Zinc_ribbon"/>
</dbReference>
<evidence type="ECO:0000313" key="3">
    <source>
        <dbReference type="EMBL" id="TCM83431.1"/>
    </source>
</evidence>
<feature type="compositionally biased region" description="Basic and acidic residues" evidence="1">
    <location>
        <begin position="55"/>
        <end position="64"/>
    </location>
</feature>
<protein>
    <submittedName>
        <fullName evidence="3">Putative FmdB family regulatory protein</fullName>
    </submittedName>
</protein>
<evidence type="ECO:0000313" key="4">
    <source>
        <dbReference type="Proteomes" id="UP000295277"/>
    </source>
</evidence>
<accession>A0A4R1YTX4</accession>
<dbReference type="EMBL" id="SLVM01000014">
    <property type="protein sequence ID" value="TCM83431.1"/>
    <property type="molecule type" value="Genomic_DNA"/>
</dbReference>
<dbReference type="SMART" id="SM00834">
    <property type="entry name" value="CxxC_CXXC_SSSS"/>
    <property type="match status" value="1"/>
</dbReference>
<feature type="region of interest" description="Disordered" evidence="1">
    <location>
        <begin position="55"/>
        <end position="109"/>
    </location>
</feature>
<evidence type="ECO:0000259" key="2">
    <source>
        <dbReference type="SMART" id="SM00834"/>
    </source>
</evidence>
<proteinExistence type="predicted"/>
<dbReference type="Pfam" id="PF09723">
    <property type="entry name" value="Zn_ribbon_8"/>
    <property type="match status" value="1"/>
</dbReference>
<comment type="caution">
    <text evidence="3">The sequence shown here is derived from an EMBL/GenBank/DDBJ whole genome shotgun (WGS) entry which is preliminary data.</text>
</comment>
<sequence length="109" mass="11560">MPYYDYCCADCGPFTGFAAMADYDKPTACPECGGTAARAIFTPPKLAIVGAATRKAHETNERARHEPKRSGHGPGCGCCSGGAKKNSGTLHRPDGSKSFPAKRPWMISH</sequence>
<name>A0A4R1YTX4_9RHOB</name>
<organism evidence="3 4">
    <name type="scientific">Rhodovulum steppense</name>
    <dbReference type="NCBI Taxonomy" id="540251"/>
    <lineage>
        <taxon>Bacteria</taxon>
        <taxon>Pseudomonadati</taxon>
        <taxon>Pseudomonadota</taxon>
        <taxon>Alphaproteobacteria</taxon>
        <taxon>Rhodobacterales</taxon>
        <taxon>Paracoccaceae</taxon>
        <taxon>Rhodovulum</taxon>
    </lineage>
</organism>
<reference evidence="3 4" key="1">
    <citation type="submission" date="2019-03" db="EMBL/GenBank/DDBJ databases">
        <title>Genomic Encyclopedia of Type Strains, Phase IV (KMG-IV): sequencing the most valuable type-strain genomes for metagenomic binning, comparative biology and taxonomic classification.</title>
        <authorList>
            <person name="Goeker M."/>
        </authorList>
    </citation>
    <scope>NUCLEOTIDE SEQUENCE [LARGE SCALE GENOMIC DNA]</scope>
    <source>
        <strain evidence="3 4">DSM 21153</strain>
    </source>
</reference>
<feature type="domain" description="Putative regulatory protein FmdB zinc ribbon" evidence="2">
    <location>
        <begin position="1"/>
        <end position="42"/>
    </location>
</feature>
<evidence type="ECO:0000256" key="1">
    <source>
        <dbReference type="SAM" id="MobiDB-lite"/>
    </source>
</evidence>
<dbReference type="NCBIfam" id="TIGR02605">
    <property type="entry name" value="CxxC_CxxC_SSSS"/>
    <property type="match status" value="1"/>
</dbReference>
<dbReference type="AlphaFoldDB" id="A0A4R1YTX4"/>